<comment type="caution">
    <text evidence="3">The sequence shown here is derived from an EMBL/GenBank/DDBJ whole genome shotgun (WGS) entry which is preliminary data.</text>
</comment>
<dbReference type="AlphaFoldDB" id="A0AA39FK64"/>
<feature type="compositionally biased region" description="Basic residues" evidence="1">
    <location>
        <begin position="144"/>
        <end position="162"/>
    </location>
</feature>
<evidence type="ECO:0000313" key="4">
    <source>
        <dbReference type="Proteomes" id="UP001168990"/>
    </source>
</evidence>
<organism evidence="3 4">
    <name type="scientific">Microctonus aethiopoides</name>
    <dbReference type="NCBI Taxonomy" id="144406"/>
    <lineage>
        <taxon>Eukaryota</taxon>
        <taxon>Metazoa</taxon>
        <taxon>Ecdysozoa</taxon>
        <taxon>Arthropoda</taxon>
        <taxon>Hexapoda</taxon>
        <taxon>Insecta</taxon>
        <taxon>Pterygota</taxon>
        <taxon>Neoptera</taxon>
        <taxon>Endopterygota</taxon>
        <taxon>Hymenoptera</taxon>
        <taxon>Apocrita</taxon>
        <taxon>Ichneumonoidea</taxon>
        <taxon>Braconidae</taxon>
        <taxon>Euphorinae</taxon>
        <taxon>Microctonus</taxon>
    </lineage>
</organism>
<dbReference type="Pfam" id="PF11977">
    <property type="entry name" value="RNase_Zc3h12a"/>
    <property type="match status" value="1"/>
</dbReference>
<reference evidence="3" key="2">
    <citation type="submission" date="2023-03" db="EMBL/GenBank/DDBJ databases">
        <authorList>
            <person name="Inwood S.N."/>
            <person name="Skelly J.G."/>
            <person name="Guhlin J."/>
            <person name="Harrop T.W.R."/>
            <person name="Goldson S.G."/>
            <person name="Dearden P.K."/>
        </authorList>
    </citation>
    <scope>NUCLEOTIDE SEQUENCE</scope>
    <source>
        <strain evidence="3">Irish</strain>
        <tissue evidence="3">Whole body</tissue>
    </source>
</reference>
<dbReference type="CDD" id="cd18719">
    <property type="entry name" value="PIN_Zc3h12a-N4BP1-like"/>
    <property type="match status" value="1"/>
</dbReference>
<feature type="compositionally biased region" description="Basic and acidic residues" evidence="1">
    <location>
        <begin position="251"/>
        <end position="266"/>
    </location>
</feature>
<name>A0AA39FK64_9HYME</name>
<sequence>MFCSIIMRKFCLNFSKICYNSSSVQIQSHFIRGKHYINQLNKRISMKDRMSTYLGNFGRMDSLNDSVIICDPTPEKRGISNCIIQRGKKTRCQSDKVDNSNNKNLSNVQLRVPLRTVYESPLGRGKQNICSNNSSMVVNVAAKRHRKNKGITKSPPKKKLKTHHETIIILSDDESGSSKQSSAPDIILVDDKKKSPVKKTPKAKAKSKKQIKKKQKIIRKKQQNNLQNSRTNIGDDEEIAVVWSSTNDNGKNQRIDDTKNNSDSRNDMFFIDTAGDKSNYNKQSLIDNPVCQSSTKKTKNKPKDNSKNKLREIIVDGCNVAFGYSRQSSFSKMGLKLVLDYFHNRGHTVKIFLPQHQRKRGREYLEEWYRQGCVIFTPSRNIGGKNIIPYDDRFIVDYATKCNGIIVTSDQYRDLWQEKPEWRETIEKRLIAPTFAGNYVMFPEDPLGRGGPKLDQFLKH</sequence>
<protein>
    <recommendedName>
        <fullName evidence="2">RNase NYN domain-containing protein</fullName>
    </recommendedName>
</protein>
<gene>
    <name evidence="3" type="ORF">PV328_008607</name>
</gene>
<dbReference type="EMBL" id="JAQQBS010000003">
    <property type="protein sequence ID" value="KAK0170809.1"/>
    <property type="molecule type" value="Genomic_DNA"/>
</dbReference>
<evidence type="ECO:0000313" key="3">
    <source>
        <dbReference type="EMBL" id="KAK0170809.1"/>
    </source>
</evidence>
<keyword evidence="4" id="KW-1185">Reference proteome</keyword>
<reference evidence="3" key="1">
    <citation type="journal article" date="2023" name="bioRxiv">
        <title>Scaffold-level genome assemblies of two parasitoid biocontrol wasps reveal the parthenogenesis mechanism and an associated novel virus.</title>
        <authorList>
            <person name="Inwood S."/>
            <person name="Skelly J."/>
            <person name="Guhlin J."/>
            <person name="Harrop T."/>
            <person name="Goldson S."/>
            <person name="Dearden P."/>
        </authorList>
    </citation>
    <scope>NUCLEOTIDE SEQUENCE</scope>
    <source>
        <strain evidence="3">Irish</strain>
        <tissue evidence="3">Whole body</tissue>
    </source>
</reference>
<dbReference type="InterPro" id="IPR051101">
    <property type="entry name" value="ZC3H12/N4BP1_RNase_Reg"/>
</dbReference>
<dbReference type="Proteomes" id="UP001168990">
    <property type="component" value="Unassembled WGS sequence"/>
</dbReference>
<evidence type="ECO:0000256" key="1">
    <source>
        <dbReference type="SAM" id="MobiDB-lite"/>
    </source>
</evidence>
<feature type="compositionally biased region" description="Polar residues" evidence="1">
    <location>
        <begin position="276"/>
        <end position="292"/>
    </location>
</feature>
<feature type="region of interest" description="Disordered" evidence="1">
    <location>
        <begin position="170"/>
        <end position="306"/>
    </location>
</feature>
<dbReference type="Gene3D" id="3.40.50.11980">
    <property type="match status" value="1"/>
</dbReference>
<feature type="domain" description="RNase NYN" evidence="2">
    <location>
        <begin position="310"/>
        <end position="456"/>
    </location>
</feature>
<proteinExistence type="predicted"/>
<dbReference type="GO" id="GO:0003729">
    <property type="term" value="F:mRNA binding"/>
    <property type="evidence" value="ECO:0007669"/>
    <property type="project" value="TreeGrafter"/>
</dbReference>
<dbReference type="GO" id="GO:0004521">
    <property type="term" value="F:RNA endonuclease activity"/>
    <property type="evidence" value="ECO:0007669"/>
    <property type="project" value="TreeGrafter"/>
</dbReference>
<dbReference type="PANTHER" id="PTHR12876:SF35">
    <property type="entry name" value="LD08718P-RELATED"/>
    <property type="match status" value="1"/>
</dbReference>
<evidence type="ECO:0000259" key="2">
    <source>
        <dbReference type="Pfam" id="PF11977"/>
    </source>
</evidence>
<dbReference type="GO" id="GO:0036464">
    <property type="term" value="C:cytoplasmic ribonucleoprotein granule"/>
    <property type="evidence" value="ECO:0007669"/>
    <property type="project" value="TreeGrafter"/>
</dbReference>
<dbReference type="PANTHER" id="PTHR12876">
    <property type="entry name" value="N4BP1-RELATED"/>
    <property type="match status" value="1"/>
</dbReference>
<feature type="compositionally biased region" description="Basic residues" evidence="1">
    <location>
        <begin position="195"/>
        <end position="222"/>
    </location>
</feature>
<dbReference type="InterPro" id="IPR021869">
    <property type="entry name" value="RNase_Zc3h12_NYN"/>
</dbReference>
<accession>A0AA39FK64</accession>
<dbReference type="FunFam" id="3.40.50.11980:FF:000001">
    <property type="entry name" value="ZC3H12A isoform 1"/>
    <property type="match status" value="1"/>
</dbReference>
<feature type="region of interest" description="Disordered" evidence="1">
    <location>
        <begin position="144"/>
        <end position="163"/>
    </location>
</feature>
<dbReference type="GO" id="GO:0005634">
    <property type="term" value="C:nucleus"/>
    <property type="evidence" value="ECO:0007669"/>
    <property type="project" value="TreeGrafter"/>
</dbReference>